<organism evidence="6 7">
    <name type="scientific">Rathayibacter festucae</name>
    <dbReference type="NCBI Taxonomy" id="110937"/>
    <lineage>
        <taxon>Bacteria</taxon>
        <taxon>Bacillati</taxon>
        <taxon>Actinomycetota</taxon>
        <taxon>Actinomycetes</taxon>
        <taxon>Micrococcales</taxon>
        <taxon>Microbacteriaceae</taxon>
        <taxon>Rathayibacter</taxon>
    </lineage>
</organism>
<dbReference type="CDD" id="cd01392">
    <property type="entry name" value="HTH_LacI"/>
    <property type="match status" value="1"/>
</dbReference>
<dbReference type="InterPro" id="IPR046335">
    <property type="entry name" value="LacI/GalR-like_sensor"/>
</dbReference>
<dbReference type="PANTHER" id="PTHR30146">
    <property type="entry name" value="LACI-RELATED TRANSCRIPTIONAL REPRESSOR"/>
    <property type="match status" value="1"/>
</dbReference>
<dbReference type="SUPFAM" id="SSF47413">
    <property type="entry name" value="lambda repressor-like DNA-binding domains"/>
    <property type="match status" value="1"/>
</dbReference>
<dbReference type="InterPro" id="IPR028082">
    <property type="entry name" value="Peripla_BP_I"/>
</dbReference>
<keyword evidence="2" id="KW-0238">DNA-binding</keyword>
<evidence type="ECO:0000256" key="2">
    <source>
        <dbReference type="ARBA" id="ARBA00023125"/>
    </source>
</evidence>
<gene>
    <name evidence="6" type="ORF">GSU69_18305</name>
</gene>
<proteinExistence type="predicted"/>
<dbReference type="Gene3D" id="3.40.50.2300">
    <property type="match status" value="2"/>
</dbReference>
<evidence type="ECO:0000256" key="3">
    <source>
        <dbReference type="ARBA" id="ARBA00023163"/>
    </source>
</evidence>
<evidence type="ECO:0000259" key="5">
    <source>
        <dbReference type="PROSITE" id="PS50932"/>
    </source>
</evidence>
<keyword evidence="7" id="KW-1185">Reference proteome</keyword>
<sequence>MAARPTILDVARAAGVSKALVSFALNDRPGVSPESRERILRVAAELGYRPSLTARSLSTSVSFAVGLVVARDPEVIAADPFFPAFISGVERVLAEHGRVLVLSVVDPGASEEAVYRTLAADRRVDGVFLSDLREADARPALLAELGLPAVTLGRLDGSTSPAVVMDDTAGITGAVQHLAELGHRRIAHVAGSGHLLHSLRRREAFERACADAGLEPGPVVVTDFSAGQGASATETLLDSAVPPTAIVFANDPMAIAGLGVAHTRGLRLPDDLSITGFDDSEIAAHVYPSLTSARTRPARWGEAAARTLLDLIENGTAPDVDLEPAGLVVRHSTAPPRSRPTDTPTP</sequence>
<dbReference type="RefSeq" id="WP_159423805.1">
    <property type="nucleotide sequence ID" value="NZ_CP047180.1"/>
</dbReference>
<name>A0ABX6H3S7_9MICO</name>
<dbReference type="PROSITE" id="PS50932">
    <property type="entry name" value="HTH_LACI_2"/>
    <property type="match status" value="1"/>
</dbReference>
<dbReference type="Pfam" id="PF13377">
    <property type="entry name" value="Peripla_BP_3"/>
    <property type="match status" value="1"/>
</dbReference>
<dbReference type="Pfam" id="PF00356">
    <property type="entry name" value="LacI"/>
    <property type="match status" value="1"/>
</dbReference>
<dbReference type="PANTHER" id="PTHR30146:SF155">
    <property type="entry name" value="ALANINE RACEMASE"/>
    <property type="match status" value="1"/>
</dbReference>
<dbReference type="SMART" id="SM00354">
    <property type="entry name" value="HTH_LACI"/>
    <property type="match status" value="1"/>
</dbReference>
<evidence type="ECO:0000256" key="1">
    <source>
        <dbReference type="ARBA" id="ARBA00023015"/>
    </source>
</evidence>
<evidence type="ECO:0000256" key="4">
    <source>
        <dbReference type="SAM" id="MobiDB-lite"/>
    </source>
</evidence>
<dbReference type="EMBL" id="CP047180">
    <property type="protein sequence ID" value="QHC64439.1"/>
    <property type="molecule type" value="Genomic_DNA"/>
</dbReference>
<feature type="region of interest" description="Disordered" evidence="4">
    <location>
        <begin position="323"/>
        <end position="346"/>
    </location>
</feature>
<keyword evidence="1" id="KW-0805">Transcription regulation</keyword>
<protein>
    <submittedName>
        <fullName evidence="6">Substrate-binding domain-containing protein</fullName>
    </submittedName>
</protein>
<feature type="domain" description="HTH lacI-type" evidence="5">
    <location>
        <begin position="5"/>
        <end position="59"/>
    </location>
</feature>
<dbReference type="CDD" id="cd06267">
    <property type="entry name" value="PBP1_LacI_sugar_binding-like"/>
    <property type="match status" value="1"/>
</dbReference>
<keyword evidence="3" id="KW-0804">Transcription</keyword>
<feature type="compositionally biased region" description="Low complexity" evidence="4">
    <location>
        <begin position="332"/>
        <end position="346"/>
    </location>
</feature>
<reference evidence="7" key="1">
    <citation type="submission" date="2019-12" db="EMBL/GenBank/DDBJ databases">
        <title>Complete and draft genome sequences of new strains and members of some known species of the genus Rathayibacter isolated from plants.</title>
        <authorList>
            <person name="Tarlachkov S.V."/>
            <person name="Starodumova I.P."/>
            <person name="Dorofeeva L.V."/>
            <person name="Prisyazhnaya N.V."/>
            <person name="Leyn S."/>
            <person name="Zlamal J."/>
            <person name="Elan M."/>
            <person name="Osterman A.L."/>
            <person name="Nadler S."/>
            <person name="Subbotin S.A."/>
            <person name="Evtushenko L.I."/>
        </authorList>
    </citation>
    <scope>NUCLEOTIDE SEQUENCE [LARGE SCALE GENOMIC DNA]</scope>
    <source>
        <strain evidence="7">VKM Ac-2802</strain>
    </source>
</reference>
<dbReference type="InterPro" id="IPR010982">
    <property type="entry name" value="Lambda_DNA-bd_dom_sf"/>
</dbReference>
<accession>A0ABX6H3S7</accession>
<evidence type="ECO:0000313" key="7">
    <source>
        <dbReference type="Proteomes" id="UP000464597"/>
    </source>
</evidence>
<dbReference type="InterPro" id="IPR000843">
    <property type="entry name" value="HTH_LacI"/>
</dbReference>
<dbReference type="Proteomes" id="UP000464597">
    <property type="component" value="Chromosome"/>
</dbReference>
<evidence type="ECO:0000313" key="6">
    <source>
        <dbReference type="EMBL" id="QHC64439.1"/>
    </source>
</evidence>
<dbReference type="Gene3D" id="1.10.260.40">
    <property type="entry name" value="lambda repressor-like DNA-binding domains"/>
    <property type="match status" value="1"/>
</dbReference>
<dbReference type="SUPFAM" id="SSF53822">
    <property type="entry name" value="Periplasmic binding protein-like I"/>
    <property type="match status" value="1"/>
</dbReference>